<evidence type="ECO:0000256" key="13">
    <source>
        <dbReference type="PROSITE-ProRule" id="PRU00169"/>
    </source>
</evidence>
<dbReference type="CDD" id="cd16922">
    <property type="entry name" value="HATPase_EvgS-ArcB-TorS-like"/>
    <property type="match status" value="1"/>
</dbReference>
<dbReference type="SUPFAM" id="SSF47384">
    <property type="entry name" value="Homodimeric domain of signal transducing histidine kinase"/>
    <property type="match status" value="1"/>
</dbReference>
<name>A0ABX1HHN7_9BACT</name>
<feature type="domain" description="PAC" evidence="18">
    <location>
        <begin position="623"/>
        <end position="675"/>
    </location>
</feature>
<dbReference type="Gene3D" id="1.20.120.160">
    <property type="entry name" value="HPT domain"/>
    <property type="match status" value="1"/>
</dbReference>
<evidence type="ECO:0000256" key="5">
    <source>
        <dbReference type="ARBA" id="ARBA00022553"/>
    </source>
</evidence>
<dbReference type="SMART" id="SM00388">
    <property type="entry name" value="HisKA"/>
    <property type="match status" value="1"/>
</dbReference>
<dbReference type="Proteomes" id="UP000717634">
    <property type="component" value="Unassembled WGS sequence"/>
</dbReference>
<dbReference type="Pfam" id="PF00072">
    <property type="entry name" value="Response_reg"/>
    <property type="match status" value="1"/>
</dbReference>
<dbReference type="Pfam" id="PF00512">
    <property type="entry name" value="HisKA"/>
    <property type="match status" value="1"/>
</dbReference>
<evidence type="ECO:0000256" key="12">
    <source>
        <dbReference type="PROSITE-ProRule" id="PRU00110"/>
    </source>
</evidence>
<evidence type="ECO:0000259" key="17">
    <source>
        <dbReference type="PROSITE" id="PS50112"/>
    </source>
</evidence>
<dbReference type="InterPro" id="IPR011006">
    <property type="entry name" value="CheY-like_superfamily"/>
</dbReference>
<feature type="domain" description="PAS" evidence="17">
    <location>
        <begin position="550"/>
        <end position="603"/>
    </location>
</feature>
<evidence type="ECO:0000256" key="7">
    <source>
        <dbReference type="ARBA" id="ARBA00022741"/>
    </source>
</evidence>
<evidence type="ECO:0000259" key="18">
    <source>
        <dbReference type="PROSITE" id="PS50113"/>
    </source>
</evidence>
<dbReference type="SMART" id="SM00448">
    <property type="entry name" value="REC"/>
    <property type="match status" value="1"/>
</dbReference>
<dbReference type="Gene3D" id="3.30.565.10">
    <property type="entry name" value="Histidine kinase-like ATPase, C-terminal domain"/>
    <property type="match status" value="1"/>
</dbReference>
<reference evidence="20 21" key="1">
    <citation type="submission" date="2020-03" db="EMBL/GenBank/DDBJ databases">
        <title>Genomic Encyclopedia of Type Strains, Phase IV (KMG-V): Genome sequencing to study the core and pangenomes of soil and plant-associated prokaryotes.</title>
        <authorList>
            <person name="Whitman W."/>
        </authorList>
    </citation>
    <scope>NUCLEOTIDE SEQUENCE [LARGE SCALE GENOMIC DNA]</scope>
    <source>
        <strain evidence="20 21">1B</strain>
    </source>
</reference>
<dbReference type="Gene3D" id="3.30.450.20">
    <property type="entry name" value="PAS domain"/>
    <property type="match status" value="5"/>
</dbReference>
<feature type="domain" description="Histidine kinase" evidence="15">
    <location>
        <begin position="693"/>
        <end position="914"/>
    </location>
</feature>
<dbReference type="NCBIfam" id="TIGR00229">
    <property type="entry name" value="sensory_box"/>
    <property type="match status" value="2"/>
</dbReference>
<dbReference type="PROSITE" id="PS50112">
    <property type="entry name" value="PAS"/>
    <property type="match status" value="1"/>
</dbReference>
<keyword evidence="4" id="KW-1003">Cell membrane</keyword>
<dbReference type="EC" id="2.7.13.3" evidence="3"/>
<evidence type="ECO:0000256" key="1">
    <source>
        <dbReference type="ARBA" id="ARBA00000085"/>
    </source>
</evidence>
<dbReference type="SMART" id="SM00387">
    <property type="entry name" value="HATPase_c"/>
    <property type="match status" value="1"/>
</dbReference>
<comment type="catalytic activity">
    <reaction evidence="1">
        <text>ATP + protein L-histidine = ADP + protein N-phospho-L-histidine.</text>
        <dbReference type="EC" id="2.7.13.3"/>
    </reaction>
</comment>
<evidence type="ECO:0000256" key="8">
    <source>
        <dbReference type="ARBA" id="ARBA00022840"/>
    </source>
</evidence>
<keyword evidence="11" id="KW-0472">Membrane</keyword>
<evidence type="ECO:0000256" key="10">
    <source>
        <dbReference type="ARBA" id="ARBA00023012"/>
    </source>
</evidence>
<proteinExistence type="predicted"/>
<dbReference type="CDD" id="cd00082">
    <property type="entry name" value="HisKA"/>
    <property type="match status" value="1"/>
</dbReference>
<dbReference type="Pfam" id="PF08447">
    <property type="entry name" value="PAS_3"/>
    <property type="match status" value="1"/>
</dbReference>
<keyword evidence="14" id="KW-0175">Coiled coil</keyword>
<evidence type="ECO:0000259" key="19">
    <source>
        <dbReference type="PROSITE" id="PS50894"/>
    </source>
</evidence>
<dbReference type="SUPFAM" id="SSF55785">
    <property type="entry name" value="PYP-like sensor domain (PAS domain)"/>
    <property type="match status" value="5"/>
</dbReference>
<accession>A0ABX1HHN7</accession>
<feature type="modified residue" description="Phosphohistidine" evidence="12">
    <location>
        <position position="1129"/>
    </location>
</feature>
<keyword evidence="5 13" id="KW-0597">Phosphoprotein</keyword>
<feature type="coiled-coil region" evidence="14">
    <location>
        <begin position="659"/>
        <end position="686"/>
    </location>
</feature>
<evidence type="ECO:0000256" key="3">
    <source>
        <dbReference type="ARBA" id="ARBA00012438"/>
    </source>
</evidence>
<dbReference type="InterPro" id="IPR001610">
    <property type="entry name" value="PAC"/>
</dbReference>
<sequence>MPPKTTRATLEHTLRQRDAEIAALRAQQAAVTPTLPPGIRDHATFLQQAQRVFDGMLHTDPQGIITWANEGFLEHCQCTMAQLLGCSIAHLPPDLRPDKTIEATVTASIARGEAFEFEIPDPRPRHKRSWLLLKMQPIVDDKQAVGLYVGLLRDITFDRKTQQQLAESEAHFRNLAENAPCVLYRVRQDNDGLRRFTYCSPNLKVLFGIDDIEHLSDFVHPDDYLTNAAIYQAAITASAPVILECRLVVPGQPLRWCRANSAISGQDEYGTDFSGSIEDITLSKLAEEEARSSTVRELLVMEGIGMGSWEYHYTTKCSSVSPECLSMLGYGDQVIERIVLLDYVHPDEIAGINQEWASCQSGEKELFACEHRVRCHDGSYKWVLNRGLVTKRDEAGEPLVFTGIIADITVRREVQNALATTALRLTTTFKELKRGVLLVDENYKVVLTNKAFCQLFELTASPEELIGTDYYLVEAQIQSCIAQSVANAPDMATQVARRLEEQLNLFRLRNGRVVEREFGPVWDGDTDIGFLWKFEDITESYNVKKGLQLREAKYRTIIDNMQLGLVETDLEKRVLYANPNYCDLIGYTNEELLGNPLPSLLMPYGALPHIEQEYQLREQGMSSSYEMPIVTKDGETKWLFTGAAPLYDQEHVVMGTIGISLDITHMKELEQNLREAKQQAEYSAKAKELFLANMSHEIRTPMNAILGMSQLLAKTPLATRQSNYLHAITTSAENLLVIINDILDLTKLDAGQMTIERVGFNVTRLCAQVEKTLLYKAEEKGLALNIVIDSLVPDVVLGDPYRINQILLNLAGNAVKFTSKGAVTIECEVAGVEKGAVWLAFTVRDTGIGIDPAYLSYIFQEFSQEDVSITRKFGGTGLGLSICRSLARLMGSEIVIESEKNQGTTMHFALALPIGTVDDLPPRRSATSPNAQELRGKHILLVEDNEYNRLMAKTLLLNAHIKVTEAENGEFAIECVRQQRFDLILMDVQMPVMDGFEATRYLREQMGQTTPIIALTASATSGEKEKCLAAGMDDYLTKPFYEDELLQLVYDWVLRPPGRPLPPAAPPKVAPVPQRQLYDLRLLESMGQGDQKFIASMLQTFISSTRTALRDLHAALAVGNLAGLQATAHKMCPSLRHLHIKPAIELMDAMENWAGLFSYDDLQPMVEAVDLQLREVIFAMSAELEARRSGGA</sequence>
<evidence type="ECO:0000256" key="11">
    <source>
        <dbReference type="ARBA" id="ARBA00023136"/>
    </source>
</evidence>
<feature type="domain" description="PAC" evidence="18">
    <location>
        <begin position="367"/>
        <end position="420"/>
    </location>
</feature>
<dbReference type="SMART" id="SM00091">
    <property type="entry name" value="PAS"/>
    <property type="match status" value="5"/>
</dbReference>
<evidence type="ECO:0000256" key="14">
    <source>
        <dbReference type="SAM" id="Coils"/>
    </source>
</evidence>
<dbReference type="Gene3D" id="3.40.50.2300">
    <property type="match status" value="1"/>
</dbReference>
<evidence type="ECO:0000256" key="2">
    <source>
        <dbReference type="ARBA" id="ARBA00004651"/>
    </source>
</evidence>
<dbReference type="CDD" id="cd17546">
    <property type="entry name" value="REC_hyHK_CKI1_RcsC-like"/>
    <property type="match status" value="1"/>
</dbReference>
<dbReference type="InterPro" id="IPR036097">
    <property type="entry name" value="HisK_dim/P_sf"/>
</dbReference>
<dbReference type="PROSITE" id="PS50109">
    <property type="entry name" value="HIS_KIN"/>
    <property type="match status" value="1"/>
</dbReference>
<evidence type="ECO:0000256" key="6">
    <source>
        <dbReference type="ARBA" id="ARBA00022692"/>
    </source>
</evidence>
<feature type="domain" description="HPt" evidence="19">
    <location>
        <begin position="1090"/>
        <end position="1187"/>
    </location>
</feature>
<dbReference type="PANTHER" id="PTHR45339">
    <property type="entry name" value="HYBRID SIGNAL TRANSDUCTION HISTIDINE KINASE J"/>
    <property type="match status" value="1"/>
</dbReference>
<dbReference type="Pfam" id="PF02518">
    <property type="entry name" value="HATPase_c"/>
    <property type="match status" value="1"/>
</dbReference>
<feature type="domain" description="PAC" evidence="18">
    <location>
        <begin position="113"/>
        <end position="167"/>
    </location>
</feature>
<feature type="domain" description="Response regulatory" evidence="16">
    <location>
        <begin position="938"/>
        <end position="1053"/>
    </location>
</feature>
<evidence type="ECO:0000256" key="9">
    <source>
        <dbReference type="ARBA" id="ARBA00022989"/>
    </source>
</evidence>
<comment type="caution">
    <text evidence="20">The sequence shown here is derived from an EMBL/GenBank/DDBJ whole genome shotgun (WGS) entry which is preliminary data.</text>
</comment>
<keyword evidence="6" id="KW-0812">Transmembrane</keyword>
<dbReference type="PANTHER" id="PTHR45339:SF1">
    <property type="entry name" value="HYBRID SIGNAL TRANSDUCTION HISTIDINE KINASE J"/>
    <property type="match status" value="1"/>
</dbReference>
<comment type="subcellular location">
    <subcellularLocation>
        <location evidence="2">Cell membrane</location>
        <topology evidence="2">Multi-pass membrane protein</topology>
    </subcellularLocation>
</comment>
<evidence type="ECO:0000259" key="16">
    <source>
        <dbReference type="PROSITE" id="PS50110"/>
    </source>
</evidence>
<dbReference type="RefSeq" id="WP_168673001.1">
    <property type="nucleotide sequence ID" value="NZ_JAAVTK010000004.1"/>
</dbReference>
<dbReference type="SUPFAM" id="SSF55874">
    <property type="entry name" value="ATPase domain of HSP90 chaperone/DNA topoisomerase II/histidine kinase"/>
    <property type="match status" value="1"/>
</dbReference>
<keyword evidence="7" id="KW-0547">Nucleotide-binding</keyword>
<dbReference type="Gene3D" id="1.10.287.130">
    <property type="match status" value="1"/>
</dbReference>
<dbReference type="EMBL" id="JAAVTK010000004">
    <property type="protein sequence ID" value="NKI89384.1"/>
    <property type="molecule type" value="Genomic_DNA"/>
</dbReference>
<protein>
    <recommendedName>
        <fullName evidence="3">histidine kinase</fullName>
        <ecNumber evidence="3">2.7.13.3</ecNumber>
    </recommendedName>
</protein>
<evidence type="ECO:0000256" key="4">
    <source>
        <dbReference type="ARBA" id="ARBA00022475"/>
    </source>
</evidence>
<dbReference type="InterPro" id="IPR036890">
    <property type="entry name" value="HATPase_C_sf"/>
</dbReference>
<dbReference type="PROSITE" id="PS50113">
    <property type="entry name" value="PAC"/>
    <property type="match status" value="3"/>
</dbReference>
<dbReference type="InterPro" id="IPR013655">
    <property type="entry name" value="PAS_fold_3"/>
</dbReference>
<dbReference type="InterPro" id="IPR035965">
    <property type="entry name" value="PAS-like_dom_sf"/>
</dbReference>
<dbReference type="InterPro" id="IPR000700">
    <property type="entry name" value="PAS-assoc_C"/>
</dbReference>
<dbReference type="SUPFAM" id="SSF52172">
    <property type="entry name" value="CheY-like"/>
    <property type="match status" value="1"/>
</dbReference>
<dbReference type="InterPro" id="IPR003594">
    <property type="entry name" value="HATPase_dom"/>
</dbReference>
<dbReference type="InterPro" id="IPR003661">
    <property type="entry name" value="HisK_dim/P_dom"/>
</dbReference>
<keyword evidence="21" id="KW-1185">Reference proteome</keyword>
<dbReference type="Pfam" id="PF13426">
    <property type="entry name" value="PAS_9"/>
    <property type="match status" value="3"/>
</dbReference>
<keyword evidence="9" id="KW-1133">Transmembrane helix</keyword>
<keyword evidence="10" id="KW-0902">Two-component regulatory system</keyword>
<dbReference type="CDD" id="cd00130">
    <property type="entry name" value="PAS"/>
    <property type="match status" value="5"/>
</dbReference>
<dbReference type="PROSITE" id="PS50110">
    <property type="entry name" value="RESPONSE_REGULATORY"/>
    <property type="match status" value="1"/>
</dbReference>
<dbReference type="InterPro" id="IPR005467">
    <property type="entry name" value="His_kinase_dom"/>
</dbReference>
<dbReference type="InterPro" id="IPR000014">
    <property type="entry name" value="PAS"/>
</dbReference>
<gene>
    <name evidence="20" type="ORF">HBN54_001979</name>
</gene>
<dbReference type="SUPFAM" id="SSF47226">
    <property type="entry name" value="Histidine-containing phosphotransfer domain, HPT domain"/>
    <property type="match status" value="1"/>
</dbReference>
<dbReference type="SMART" id="SM00086">
    <property type="entry name" value="PAC"/>
    <property type="match status" value="3"/>
</dbReference>
<dbReference type="InterPro" id="IPR036641">
    <property type="entry name" value="HPT_dom_sf"/>
</dbReference>
<feature type="modified residue" description="4-aspartylphosphate" evidence="13">
    <location>
        <position position="987"/>
    </location>
</feature>
<evidence type="ECO:0000313" key="21">
    <source>
        <dbReference type="Proteomes" id="UP000717634"/>
    </source>
</evidence>
<dbReference type="InterPro" id="IPR008207">
    <property type="entry name" value="Sig_transdc_His_kin_Hpt_dom"/>
</dbReference>
<evidence type="ECO:0000313" key="20">
    <source>
        <dbReference type="EMBL" id="NKI89384.1"/>
    </source>
</evidence>
<dbReference type="PROSITE" id="PS50894">
    <property type="entry name" value="HPT"/>
    <property type="match status" value="1"/>
</dbReference>
<dbReference type="InterPro" id="IPR001789">
    <property type="entry name" value="Sig_transdc_resp-reg_receiver"/>
</dbReference>
<dbReference type="PRINTS" id="PR00344">
    <property type="entry name" value="BCTRLSENSOR"/>
</dbReference>
<evidence type="ECO:0000259" key="15">
    <source>
        <dbReference type="PROSITE" id="PS50109"/>
    </source>
</evidence>
<dbReference type="InterPro" id="IPR004358">
    <property type="entry name" value="Sig_transdc_His_kin-like_C"/>
</dbReference>
<organism evidence="20 21">
    <name type="scientific">Hymenobacter artigasi</name>
    <dbReference type="NCBI Taxonomy" id="2719616"/>
    <lineage>
        <taxon>Bacteria</taxon>
        <taxon>Pseudomonadati</taxon>
        <taxon>Bacteroidota</taxon>
        <taxon>Cytophagia</taxon>
        <taxon>Cytophagales</taxon>
        <taxon>Hymenobacteraceae</taxon>
        <taxon>Hymenobacter</taxon>
    </lineage>
</organism>
<keyword evidence="8" id="KW-0067">ATP-binding</keyword>